<dbReference type="AlphaFoldDB" id="A0A6M8HU46"/>
<evidence type="ECO:0000259" key="6">
    <source>
        <dbReference type="Pfam" id="PF25944"/>
    </source>
</evidence>
<evidence type="ECO:0000313" key="9">
    <source>
        <dbReference type="Proteomes" id="UP000500767"/>
    </source>
</evidence>
<dbReference type="GO" id="GO:0022857">
    <property type="term" value="F:transmembrane transporter activity"/>
    <property type="evidence" value="ECO:0007669"/>
    <property type="project" value="InterPro"/>
</dbReference>
<keyword evidence="3" id="KW-0732">Signal</keyword>
<dbReference type="GO" id="GO:0046677">
    <property type="term" value="P:response to antibiotic"/>
    <property type="evidence" value="ECO:0007669"/>
    <property type="project" value="TreeGrafter"/>
</dbReference>
<feature type="domain" description="Multidrug resistance protein MdtA-like beta-barrel" evidence="6">
    <location>
        <begin position="210"/>
        <end position="280"/>
    </location>
</feature>
<dbReference type="EMBL" id="CP053708">
    <property type="protein sequence ID" value="QKE91840.1"/>
    <property type="molecule type" value="Genomic_DNA"/>
</dbReference>
<evidence type="ECO:0000259" key="7">
    <source>
        <dbReference type="Pfam" id="PF25989"/>
    </source>
</evidence>
<dbReference type="PANTHER" id="PTHR30158:SF3">
    <property type="entry name" value="MULTIDRUG EFFLUX PUMP SUBUNIT ACRA-RELATED"/>
    <property type="match status" value="1"/>
</dbReference>
<dbReference type="Proteomes" id="UP000500767">
    <property type="component" value="Chromosome"/>
</dbReference>
<dbReference type="PANTHER" id="PTHR30158">
    <property type="entry name" value="ACRA/E-RELATED COMPONENT OF DRUG EFFLUX TRANSPORTER"/>
    <property type="match status" value="1"/>
</dbReference>
<evidence type="ECO:0000256" key="1">
    <source>
        <dbReference type="ARBA" id="ARBA00009477"/>
    </source>
</evidence>
<dbReference type="InterPro" id="IPR058625">
    <property type="entry name" value="MdtA-like_BSH"/>
</dbReference>
<protein>
    <submittedName>
        <fullName evidence="8">Efflux RND transporter periplasmic adaptor subunit</fullName>
    </submittedName>
</protein>
<feature type="compositionally biased region" description="Low complexity" evidence="2">
    <location>
        <begin position="383"/>
        <end position="419"/>
    </location>
</feature>
<dbReference type="Pfam" id="PF25876">
    <property type="entry name" value="HH_MFP_RND"/>
    <property type="match status" value="1"/>
</dbReference>
<dbReference type="Pfam" id="PF25917">
    <property type="entry name" value="BSH_RND"/>
    <property type="match status" value="1"/>
</dbReference>
<dbReference type="Gene3D" id="2.40.30.170">
    <property type="match status" value="1"/>
</dbReference>
<dbReference type="InterPro" id="IPR006143">
    <property type="entry name" value="RND_pump_MFP"/>
</dbReference>
<dbReference type="InterPro" id="IPR058626">
    <property type="entry name" value="MdtA-like_b-barrel"/>
</dbReference>
<feature type="signal peptide" evidence="3">
    <location>
        <begin position="1"/>
        <end position="28"/>
    </location>
</feature>
<evidence type="ECO:0000313" key="8">
    <source>
        <dbReference type="EMBL" id="QKE91840.1"/>
    </source>
</evidence>
<organism evidence="8 9">
    <name type="scientific">Lichenicola cladoniae</name>
    <dbReference type="NCBI Taxonomy" id="1484109"/>
    <lineage>
        <taxon>Bacteria</taxon>
        <taxon>Pseudomonadati</taxon>
        <taxon>Pseudomonadota</taxon>
        <taxon>Alphaproteobacteria</taxon>
        <taxon>Acetobacterales</taxon>
        <taxon>Acetobacteraceae</taxon>
        <taxon>Lichenicola</taxon>
    </lineage>
</organism>
<evidence type="ECO:0000259" key="5">
    <source>
        <dbReference type="Pfam" id="PF25917"/>
    </source>
</evidence>
<dbReference type="GO" id="GO:0005886">
    <property type="term" value="C:plasma membrane"/>
    <property type="evidence" value="ECO:0007669"/>
    <property type="project" value="TreeGrafter"/>
</dbReference>
<evidence type="ECO:0000259" key="4">
    <source>
        <dbReference type="Pfam" id="PF25876"/>
    </source>
</evidence>
<reference evidence="8 9" key="1">
    <citation type="journal article" date="2014" name="World J. Microbiol. Biotechnol.">
        <title>Biodiversity and physiological characteristics of Antarctic and Arctic lichens-associated bacteria.</title>
        <authorList>
            <person name="Lee Y.M."/>
            <person name="Kim E.H."/>
            <person name="Lee H.K."/>
            <person name="Hong S.G."/>
        </authorList>
    </citation>
    <scope>NUCLEOTIDE SEQUENCE [LARGE SCALE GENOMIC DNA]</scope>
    <source>
        <strain evidence="8 9">PAMC 26569</strain>
    </source>
</reference>
<dbReference type="NCBIfam" id="TIGR01730">
    <property type="entry name" value="RND_mfp"/>
    <property type="match status" value="1"/>
</dbReference>
<proteinExistence type="inferred from homology"/>
<name>A0A6M8HU46_9PROT</name>
<feature type="compositionally biased region" description="Polar residues" evidence="2">
    <location>
        <begin position="420"/>
        <end position="430"/>
    </location>
</feature>
<comment type="similarity">
    <text evidence="1">Belongs to the membrane fusion protein (MFP) (TC 8.A.1) family.</text>
</comment>
<feature type="region of interest" description="Disordered" evidence="2">
    <location>
        <begin position="383"/>
        <end position="430"/>
    </location>
</feature>
<dbReference type="SUPFAM" id="SSF111369">
    <property type="entry name" value="HlyD-like secretion proteins"/>
    <property type="match status" value="1"/>
</dbReference>
<dbReference type="Pfam" id="PF25944">
    <property type="entry name" value="Beta-barrel_RND"/>
    <property type="match status" value="1"/>
</dbReference>
<sequence length="430" mass="44652">MQRTPAPVLALAALSLATAVTITGSALAAGPPAPPPPPPVGVSQVRMAPVTSSSQYIGRIQAIDRVALVPRVTAYLEKRLFDEGSEVKKGDLLYVLEQGPFQAEVLAQQGTLAQAQATVLNARVNFGRQKALLSTPAGQKQAYDNAAATAQTGAGSVLTAQGNLQSAQIQLAYTEIRAPVDGRITETSVNQGNVVSPSSGTLATIVTQDPMYVEFPAASRDVLTLQKKYGSIGGLSKATIKIQLSDGTTYDQNASLDYVAPTVSNQTDTITLRATVANPKRGETGAGVSTRQLVDGEFVTVTVQDPNPVEQMIIPRASVLSDQQGDYVFTLDAQHKVVRTNLKLGQSTGADTVVLSGLKQGQDIVVDGIQKIHDGEQVVPEAPQAVVPDPGQEAPAAHAQSNQAGAAQATKNQAAATQGSPSPGATPGQR</sequence>
<dbReference type="KEGG" id="lck:HN018_19005"/>
<dbReference type="Gene3D" id="2.40.50.100">
    <property type="match status" value="1"/>
</dbReference>
<feature type="chain" id="PRO_5027036518" evidence="3">
    <location>
        <begin position="29"/>
        <end position="430"/>
    </location>
</feature>
<dbReference type="Gene3D" id="1.10.287.470">
    <property type="entry name" value="Helix hairpin bin"/>
    <property type="match status" value="1"/>
</dbReference>
<gene>
    <name evidence="8" type="ORF">HN018_19005</name>
</gene>
<dbReference type="RefSeq" id="WP_171835785.1">
    <property type="nucleotide sequence ID" value="NZ_CP053708.1"/>
</dbReference>
<dbReference type="InterPro" id="IPR058637">
    <property type="entry name" value="YknX-like_C"/>
</dbReference>
<feature type="domain" description="Multidrug resistance protein MdtA-like alpha-helical hairpin" evidence="4">
    <location>
        <begin position="108"/>
        <end position="174"/>
    </location>
</feature>
<feature type="domain" description="YknX-like C-terminal permuted SH3-like" evidence="7">
    <location>
        <begin position="314"/>
        <end position="378"/>
    </location>
</feature>
<dbReference type="Pfam" id="PF25989">
    <property type="entry name" value="YknX_C"/>
    <property type="match status" value="1"/>
</dbReference>
<accession>A0A6M8HU46</accession>
<feature type="domain" description="Multidrug resistance protein MdtA-like barrel-sandwich hybrid" evidence="5">
    <location>
        <begin position="66"/>
        <end position="201"/>
    </location>
</feature>
<keyword evidence="9" id="KW-1185">Reference proteome</keyword>
<evidence type="ECO:0000256" key="3">
    <source>
        <dbReference type="SAM" id="SignalP"/>
    </source>
</evidence>
<dbReference type="InterPro" id="IPR058624">
    <property type="entry name" value="MdtA-like_HH"/>
</dbReference>
<dbReference type="Gene3D" id="2.40.420.20">
    <property type="match status" value="1"/>
</dbReference>
<evidence type="ECO:0000256" key="2">
    <source>
        <dbReference type="SAM" id="MobiDB-lite"/>
    </source>
</evidence>